<dbReference type="Gene3D" id="3.40.50.150">
    <property type="entry name" value="Vaccinia Virus protein VP39"/>
    <property type="match status" value="1"/>
</dbReference>
<dbReference type="Proteomes" id="UP000598328">
    <property type="component" value="Unassembled WGS sequence"/>
</dbReference>
<protein>
    <submittedName>
        <fullName evidence="1">Class I SAM-dependent methyltransferase</fullName>
    </submittedName>
</protein>
<comment type="caution">
    <text evidence="1">The sequence shown here is derived from an EMBL/GenBank/DDBJ whole genome shotgun (WGS) entry which is preliminary data.</text>
</comment>
<dbReference type="EMBL" id="JACXSV010000009">
    <property type="protein sequence ID" value="MBD3723111.1"/>
    <property type="molecule type" value="Genomic_DNA"/>
</dbReference>
<evidence type="ECO:0000313" key="1">
    <source>
        <dbReference type="EMBL" id="MBD3723111.1"/>
    </source>
</evidence>
<dbReference type="InterPro" id="IPR029063">
    <property type="entry name" value="SAM-dependent_MTases_sf"/>
</dbReference>
<reference evidence="1" key="1">
    <citation type="submission" date="2020-07" db="EMBL/GenBank/DDBJ databases">
        <title>Clinical and genomic characterization of carbapenemase-producing Enterobacterales causing secondary infections during the COVID-19 crisis at a New York City hospital.</title>
        <authorList>
            <person name="Gomez-Simmonds A."/>
            <person name="Annavajhala M.K."/>
            <person name="Uhlemann A.-C."/>
        </authorList>
    </citation>
    <scope>NUCLEOTIDE SEQUENCE</scope>
    <source>
        <strain evidence="1">KP1826</strain>
    </source>
</reference>
<sequence>MNSLAIQPRWQAVVERWLAFLVTQRRLKPAAEGYQVCAGEEREDEHPHFSGHDLTLSQILRGARNELSLLNDAQWSPESPAFNHPASAPYIQELATICQQLAQRLQRPIRLLEVGTRTGRAAESLLAQLNAGQIEYVGLEQSQEMLLSARQRLAPGLAPVCPLECRHACDARSLGGHYLA</sequence>
<evidence type="ECO:0000313" key="2">
    <source>
        <dbReference type="Proteomes" id="UP000598328"/>
    </source>
</evidence>
<gene>
    <name evidence="1" type="ORF">IE978_28980</name>
</gene>
<keyword evidence="1" id="KW-0489">Methyltransferase</keyword>
<dbReference type="SUPFAM" id="SSF53335">
    <property type="entry name" value="S-adenosyl-L-methionine-dependent methyltransferases"/>
    <property type="match status" value="1"/>
</dbReference>
<name>A0A927E285_KLEPN</name>
<keyword evidence="1" id="KW-0808">Transferase</keyword>
<proteinExistence type="predicted"/>
<dbReference type="GO" id="GO:0032259">
    <property type="term" value="P:methylation"/>
    <property type="evidence" value="ECO:0007669"/>
    <property type="project" value="UniProtKB-KW"/>
</dbReference>
<organism evidence="1 2">
    <name type="scientific">Klebsiella pneumoniae</name>
    <dbReference type="NCBI Taxonomy" id="573"/>
    <lineage>
        <taxon>Bacteria</taxon>
        <taxon>Pseudomonadati</taxon>
        <taxon>Pseudomonadota</taxon>
        <taxon>Gammaproteobacteria</taxon>
        <taxon>Enterobacterales</taxon>
        <taxon>Enterobacteriaceae</taxon>
        <taxon>Klebsiella/Raoultella group</taxon>
        <taxon>Klebsiella</taxon>
        <taxon>Klebsiella pneumoniae complex</taxon>
    </lineage>
</organism>
<dbReference type="AlphaFoldDB" id="A0A927E285"/>
<accession>A0A927E285</accession>
<dbReference type="GO" id="GO:0008168">
    <property type="term" value="F:methyltransferase activity"/>
    <property type="evidence" value="ECO:0007669"/>
    <property type="project" value="UniProtKB-KW"/>
</dbReference>